<dbReference type="Proteomes" id="UP000563349">
    <property type="component" value="Unassembled WGS sequence"/>
</dbReference>
<sequence>MAVSESQKRANKKWDDANKERKAYINKRSTARSFVKNLATLEDLAELTQLIEERRNMLEN</sequence>
<evidence type="ECO:0000313" key="1">
    <source>
        <dbReference type="EMBL" id="MVX59168.1"/>
    </source>
</evidence>
<dbReference type="Proteomes" id="UP000461595">
    <property type="component" value="Unassembled WGS sequence"/>
</dbReference>
<evidence type="ECO:0000313" key="3">
    <source>
        <dbReference type="Proteomes" id="UP000461595"/>
    </source>
</evidence>
<dbReference type="OrthoDB" id="1699217at2"/>
<proteinExistence type="predicted"/>
<evidence type="ECO:0000313" key="4">
    <source>
        <dbReference type="Proteomes" id="UP000563349"/>
    </source>
</evidence>
<keyword evidence="4" id="KW-1185">Reference proteome</keyword>
<name>A0A7Z0LE10_9STRE</name>
<comment type="caution">
    <text evidence="2">The sequence shown here is derived from an EMBL/GenBank/DDBJ whole genome shotgun (WGS) entry which is preliminary data.</text>
</comment>
<organism evidence="2 4">
    <name type="scientific">Streptococcus danieliae</name>
    <dbReference type="NCBI Taxonomy" id="747656"/>
    <lineage>
        <taxon>Bacteria</taxon>
        <taxon>Bacillati</taxon>
        <taxon>Bacillota</taxon>
        <taxon>Bacilli</taxon>
        <taxon>Lactobacillales</taxon>
        <taxon>Streptococcaceae</taxon>
        <taxon>Streptococcus</taxon>
    </lineage>
</organism>
<reference evidence="2 4" key="2">
    <citation type="submission" date="2020-07" db="EMBL/GenBank/DDBJ databases">
        <title>MOT database genomes.</title>
        <authorList>
            <person name="Joseph S."/>
            <person name="Aduse-Opoku J."/>
            <person name="Hashim A."/>
            <person name="Wade W."/>
            <person name="Curtis M."/>
        </authorList>
    </citation>
    <scope>NUCLEOTIDE SEQUENCE [LARGE SCALE GENOMIC DNA]</scope>
    <source>
        <strain evidence="2 4">CCW311</strain>
    </source>
</reference>
<dbReference type="EMBL" id="JACBYG010000121">
    <property type="protein sequence ID" value="NYS49769.1"/>
    <property type="molecule type" value="Genomic_DNA"/>
</dbReference>
<protein>
    <submittedName>
        <fullName evidence="2">Uncharacterized protein</fullName>
    </submittedName>
</protein>
<reference evidence="1 3" key="1">
    <citation type="submission" date="2019-12" db="EMBL/GenBank/DDBJ databases">
        <title>Microbes associate with the intestines of laboratory mice.</title>
        <authorList>
            <person name="Navarre W."/>
            <person name="Wong E."/>
        </authorList>
    </citation>
    <scope>NUCLEOTIDE SEQUENCE [LARGE SCALE GENOMIC DNA]</scope>
    <source>
        <strain evidence="1 3">NM51_B2-22</strain>
    </source>
</reference>
<evidence type="ECO:0000313" key="2">
    <source>
        <dbReference type="EMBL" id="NYS49769.1"/>
    </source>
</evidence>
<dbReference type="EMBL" id="WSRS01000046">
    <property type="protein sequence ID" value="MVX59168.1"/>
    <property type="molecule type" value="Genomic_DNA"/>
</dbReference>
<accession>A0A7Z0LE10</accession>
<gene>
    <name evidence="1" type="ORF">E5983_05860</name>
    <name evidence="2" type="ORF">HZY93_07395</name>
</gene>
<dbReference type="RefSeq" id="WP_160332954.1">
    <property type="nucleotide sequence ID" value="NZ_CP128228.1"/>
</dbReference>
<dbReference type="AlphaFoldDB" id="A0A7Z0LE10"/>